<dbReference type="EMBL" id="CAEZUP010000010">
    <property type="protein sequence ID" value="CAB4600902.1"/>
    <property type="molecule type" value="Genomic_DNA"/>
</dbReference>
<dbReference type="InterPro" id="IPR029058">
    <property type="entry name" value="AB_hydrolase_fold"/>
</dbReference>
<protein>
    <submittedName>
        <fullName evidence="1">Unannotated protein</fullName>
    </submittedName>
</protein>
<evidence type="ECO:0000313" key="1">
    <source>
        <dbReference type="EMBL" id="CAB4600902.1"/>
    </source>
</evidence>
<dbReference type="GO" id="GO:0004806">
    <property type="term" value="F:triacylglycerol lipase activity"/>
    <property type="evidence" value="ECO:0007669"/>
    <property type="project" value="InterPro"/>
</dbReference>
<dbReference type="Gene3D" id="3.40.50.1820">
    <property type="entry name" value="alpha/beta hydrolase"/>
    <property type="match status" value="1"/>
</dbReference>
<dbReference type="PANTHER" id="PTHR34853">
    <property type="match status" value="1"/>
</dbReference>
<name>A0A6J6GHV1_9ZZZZ</name>
<accession>A0A6J6GHV1</accession>
<sequence>MTNPMLISHEVIPTNLANAVAHRVRHRSYDLRGRETESTGLVIVPTVMGENGRVMTWCHGTTGMGDASCPSAQPDPAGELRTYFAAESTAQIDYGVPGVQQFIDEGWIVCATDYQGLGTPGMHQYTVNRTNAIDAVSIVHAGREMGIGAGTKFATMGWSQGGAASAAMAELNDADFGELELVGSVPMSPGVPIMGMRDPSGLSTALTGADIPPDGHLVMTLMALATAFPDELNLEDVFTPLGIEIMEKAWNTQPVHHLSDTLGRLYSFKGPILDVKPDRMPAWLAAMTEASAGRVKPRCPIFMAVDGFHNGSVVPVSWQTAYADAATALGGDVTTKLYESDDHFSLPGTCVSDAREWLTKQF</sequence>
<dbReference type="PANTHER" id="PTHR34853:SF1">
    <property type="entry name" value="LIPASE 5"/>
    <property type="match status" value="1"/>
</dbReference>
<reference evidence="1" key="1">
    <citation type="submission" date="2020-05" db="EMBL/GenBank/DDBJ databases">
        <authorList>
            <person name="Chiriac C."/>
            <person name="Salcher M."/>
            <person name="Ghai R."/>
            <person name="Kavagutti S V."/>
        </authorList>
    </citation>
    <scope>NUCLEOTIDE SEQUENCE</scope>
</reference>
<dbReference type="InterPro" id="IPR005152">
    <property type="entry name" value="Lipase_secreted"/>
</dbReference>
<dbReference type="PIRSF" id="PIRSF029171">
    <property type="entry name" value="Esterase_LipA"/>
    <property type="match status" value="1"/>
</dbReference>
<organism evidence="1">
    <name type="scientific">freshwater metagenome</name>
    <dbReference type="NCBI Taxonomy" id="449393"/>
    <lineage>
        <taxon>unclassified sequences</taxon>
        <taxon>metagenomes</taxon>
        <taxon>ecological metagenomes</taxon>
    </lineage>
</organism>
<dbReference type="SUPFAM" id="SSF53474">
    <property type="entry name" value="alpha/beta-Hydrolases"/>
    <property type="match status" value="1"/>
</dbReference>
<dbReference type="Pfam" id="PF03583">
    <property type="entry name" value="LIP"/>
    <property type="match status" value="1"/>
</dbReference>
<dbReference type="GO" id="GO:0016042">
    <property type="term" value="P:lipid catabolic process"/>
    <property type="evidence" value="ECO:0007669"/>
    <property type="project" value="InterPro"/>
</dbReference>
<dbReference type="AlphaFoldDB" id="A0A6J6GHV1"/>
<proteinExistence type="predicted"/>
<gene>
    <name evidence="1" type="ORF">UFOPK1835_00389</name>
</gene>